<dbReference type="SUPFAM" id="SSF51735">
    <property type="entry name" value="NAD(P)-binding Rossmann-fold domains"/>
    <property type="match status" value="1"/>
</dbReference>
<name>A0ABZ3HD13_9BACT</name>
<dbReference type="CDD" id="cd05374">
    <property type="entry name" value="17beta-HSD-like_SDR_c"/>
    <property type="match status" value="1"/>
</dbReference>
<evidence type="ECO:0000256" key="2">
    <source>
        <dbReference type="ARBA" id="ARBA00023002"/>
    </source>
</evidence>
<dbReference type="RefSeq" id="WP_345973564.1">
    <property type="nucleotide sequence ID" value="NZ_CP147920.1"/>
</dbReference>
<accession>A0ABZ3HD13</accession>
<evidence type="ECO:0000256" key="1">
    <source>
        <dbReference type="ARBA" id="ARBA00006484"/>
    </source>
</evidence>
<dbReference type="InterPro" id="IPR036291">
    <property type="entry name" value="NAD(P)-bd_dom_sf"/>
</dbReference>
<protein>
    <submittedName>
        <fullName evidence="4">SDR family NAD(P)-dependent oxidoreductase</fullName>
    </submittedName>
</protein>
<dbReference type="PANTHER" id="PTHR44169:SF6">
    <property type="entry name" value="NADPH-DEPENDENT 1-ACYLDIHYDROXYACETONE PHOSPHATE REDUCTASE"/>
    <property type="match status" value="1"/>
</dbReference>
<keyword evidence="2" id="KW-0560">Oxidoreductase</keyword>
<proteinExistence type="inferred from homology"/>
<dbReference type="PANTHER" id="PTHR44169">
    <property type="entry name" value="NADPH-DEPENDENT 1-ACYLDIHYDROXYACETONE PHOSPHATE REDUCTASE"/>
    <property type="match status" value="1"/>
</dbReference>
<evidence type="ECO:0000313" key="4">
    <source>
        <dbReference type="EMBL" id="XAU16171.1"/>
    </source>
</evidence>
<dbReference type="PRINTS" id="PR00081">
    <property type="entry name" value="GDHRDH"/>
</dbReference>
<organism evidence="4 5">
    <name type="scientific">Sulfurimonas diazotrophicus</name>
    <dbReference type="NCBI Taxonomy" id="3131939"/>
    <lineage>
        <taxon>Bacteria</taxon>
        <taxon>Pseudomonadati</taxon>
        <taxon>Campylobacterota</taxon>
        <taxon>Epsilonproteobacteria</taxon>
        <taxon>Campylobacterales</taxon>
        <taxon>Sulfurimonadaceae</taxon>
        <taxon>Sulfurimonas</taxon>
    </lineage>
</organism>
<dbReference type="Gene3D" id="3.40.50.720">
    <property type="entry name" value="NAD(P)-binding Rossmann-like Domain"/>
    <property type="match status" value="1"/>
</dbReference>
<dbReference type="InterPro" id="IPR020904">
    <property type="entry name" value="Sc_DH/Rdtase_CS"/>
</dbReference>
<dbReference type="Proteomes" id="UP001447842">
    <property type="component" value="Chromosome"/>
</dbReference>
<evidence type="ECO:0000313" key="5">
    <source>
        <dbReference type="Proteomes" id="UP001447842"/>
    </source>
</evidence>
<dbReference type="Pfam" id="PF00106">
    <property type="entry name" value="adh_short"/>
    <property type="match status" value="1"/>
</dbReference>
<dbReference type="PROSITE" id="PS00061">
    <property type="entry name" value="ADH_SHORT"/>
    <property type="match status" value="1"/>
</dbReference>
<dbReference type="InterPro" id="IPR002347">
    <property type="entry name" value="SDR_fam"/>
</dbReference>
<evidence type="ECO:0000256" key="3">
    <source>
        <dbReference type="RuleBase" id="RU000363"/>
    </source>
</evidence>
<gene>
    <name evidence="4" type="ORF">WCY31_05535</name>
</gene>
<keyword evidence="5" id="KW-1185">Reference proteome</keyword>
<reference evidence="4 5" key="1">
    <citation type="submission" date="2024-03" db="EMBL/GenBank/DDBJ databases">
        <title>Sulfurimonas sp. HSL3-1.</title>
        <authorList>
            <person name="Wang S."/>
        </authorList>
    </citation>
    <scope>NUCLEOTIDE SEQUENCE [LARGE SCALE GENOMIC DNA]</scope>
    <source>
        <strain evidence="4 5">HSL3-1</strain>
    </source>
</reference>
<dbReference type="PRINTS" id="PR00080">
    <property type="entry name" value="SDRFAMILY"/>
</dbReference>
<dbReference type="EMBL" id="CP147920">
    <property type="protein sequence ID" value="XAU16171.1"/>
    <property type="molecule type" value="Genomic_DNA"/>
</dbReference>
<comment type="similarity">
    <text evidence="1 3">Belongs to the short-chain dehydrogenases/reductases (SDR) family.</text>
</comment>
<sequence>MKKSILITGCSSGIGYETALALFRQGYDVFATARDPEDVFRLINEGLNAHQLDVTDPDSIDAALQWVLEQTGGTLYALFNNAGYGQPGALEDVPTFALREQFETNVLGLHELTRRVLPLMLAQGYGRILQHSSVLGLVSLRFRGAYNASKYAIEGLCDTLRLELEGTGVHVITLNTGPIRSKFRDNAIKMFEKNVEVEKSRFADMYEEEVYKRKANKEEKDRFTRDADAVIDKVIRALEAERPAPRYHITGATTLLALFKRLLPTRGLDALLRKIQ</sequence>